<feature type="transmembrane region" description="Helical" evidence="7">
    <location>
        <begin position="250"/>
        <end position="274"/>
    </location>
</feature>
<feature type="domain" description="ABC3 transporter permease C-terminal" evidence="8">
    <location>
        <begin position="258"/>
        <end position="367"/>
    </location>
</feature>
<dbReference type="AlphaFoldDB" id="A0A1Y4QMA5"/>
<evidence type="ECO:0000256" key="2">
    <source>
        <dbReference type="ARBA" id="ARBA00022475"/>
    </source>
</evidence>
<feature type="transmembrane region" description="Helical" evidence="7">
    <location>
        <begin position="305"/>
        <end position="327"/>
    </location>
</feature>
<dbReference type="Pfam" id="PF02687">
    <property type="entry name" value="FtsX"/>
    <property type="match status" value="2"/>
</dbReference>
<dbReference type="InterPro" id="IPR050250">
    <property type="entry name" value="Macrolide_Exporter_MacB"/>
</dbReference>
<evidence type="ECO:0000256" key="1">
    <source>
        <dbReference type="ARBA" id="ARBA00004651"/>
    </source>
</evidence>
<evidence type="ECO:0000256" key="4">
    <source>
        <dbReference type="ARBA" id="ARBA00022989"/>
    </source>
</evidence>
<evidence type="ECO:0000259" key="8">
    <source>
        <dbReference type="Pfam" id="PF02687"/>
    </source>
</evidence>
<evidence type="ECO:0000313" key="10">
    <source>
        <dbReference type="Proteomes" id="UP000196258"/>
    </source>
</evidence>
<evidence type="ECO:0000313" key="9">
    <source>
        <dbReference type="EMBL" id="OUQ06357.1"/>
    </source>
</evidence>
<feature type="transmembrane region" description="Helical" evidence="7">
    <location>
        <begin position="333"/>
        <end position="353"/>
    </location>
</feature>
<proteinExistence type="inferred from homology"/>
<comment type="similarity">
    <text evidence="6">Belongs to the ABC-4 integral membrane protein family.</text>
</comment>
<gene>
    <name evidence="9" type="ORF">B5E91_00055</name>
</gene>
<feature type="transmembrane region" description="Helical" evidence="7">
    <location>
        <begin position="752"/>
        <end position="772"/>
    </location>
</feature>
<dbReference type="EMBL" id="NFLB01000001">
    <property type="protein sequence ID" value="OUQ06357.1"/>
    <property type="molecule type" value="Genomic_DNA"/>
</dbReference>
<sequence length="790" mass="92119">MALNSNSNNHFIKKLALKSLKENRFRNTCILVTIIISTILMILVPVLNSSLFFIDFNNVDKQQHAIIYELSNNHITNLKQEQQLSDKVLNKTGGILEHDASYLRLSYFENCQNQMNLFNIIKGNYPQSYKEIMIDDSYAKEKNLNLNDEIIVKDSSGKKETFIIVGIVKPVTLENIIPLIYTSKEYAINGTLLKNRTYNMYIKTNPQLELSRDDNIDLIYDLGDKYNIDTNNIEINTMYMNSILFSPDRLYFYFFVDFALLIVGLVVIYSILYISVISRKSFFAQLNTLGMTQSQIKKFICQESLILSLIGTIIGSIITGIISYFIIGKYWYFSIYLLVSIIVSLFIIATITISSMRPAKIAASISPIEATKNIDHNKNMNSKIHKICIETLAQMHFYHNIKKSTFTMISLIISGVVFFTSIAYANSVSTKTYARTGYFKDHDYIIEFINTEDYSTQNLIDMQKLHLYDETLIQRLNEIPEVKSVDKIQETQVSVNFNNDLIYSEINPFNKEEYKNIKKYMHNPPTYEELVEKRGIIEPRNNMNEDVYGWKFKIDDKIQINFFNGCDYTPFHATIQGFTSSEYLENNSYFVGLLIPEELIKQVYPDTDLTRFLLIDIDDQQYSKHTDKQIKNILKDYPLLNFQSWQQQQTEINRQNNIIEMLSFILSGFCIFFCIINITNTMISSMISRNKELALYESIGMETKQIKKMLIYETLYMSIPSIMLSLVIGIIIGRFFIQLINMSSRIYYQLPITWTLLYIIFMITVPIFIVLIEYRRFSKIPLTERLKEDE</sequence>
<reference evidence="10" key="1">
    <citation type="submission" date="2017-04" db="EMBL/GenBank/DDBJ databases">
        <title>Function of individual gut microbiota members based on whole genome sequencing of pure cultures obtained from chicken caecum.</title>
        <authorList>
            <person name="Medvecky M."/>
            <person name="Cejkova D."/>
            <person name="Polansky O."/>
            <person name="Karasova D."/>
            <person name="Kubasova T."/>
            <person name="Cizek A."/>
            <person name="Rychlik I."/>
        </authorList>
    </citation>
    <scope>NUCLEOTIDE SEQUENCE [LARGE SCALE GENOMIC DNA]</scope>
    <source>
        <strain evidence="10">An149</strain>
    </source>
</reference>
<evidence type="ECO:0000256" key="7">
    <source>
        <dbReference type="SAM" id="Phobius"/>
    </source>
</evidence>
<dbReference type="PANTHER" id="PTHR30572:SF4">
    <property type="entry name" value="ABC TRANSPORTER PERMEASE YTRF"/>
    <property type="match status" value="1"/>
</dbReference>
<keyword evidence="5 7" id="KW-0472">Membrane</keyword>
<dbReference type="Proteomes" id="UP000196258">
    <property type="component" value="Unassembled WGS sequence"/>
</dbReference>
<keyword evidence="4 7" id="KW-1133">Transmembrane helix</keyword>
<evidence type="ECO:0000256" key="5">
    <source>
        <dbReference type="ARBA" id="ARBA00023136"/>
    </source>
</evidence>
<dbReference type="GO" id="GO:0005886">
    <property type="term" value="C:plasma membrane"/>
    <property type="evidence" value="ECO:0007669"/>
    <property type="project" value="UniProtKB-SubCell"/>
</dbReference>
<dbReference type="GO" id="GO:0022857">
    <property type="term" value="F:transmembrane transporter activity"/>
    <property type="evidence" value="ECO:0007669"/>
    <property type="project" value="TreeGrafter"/>
</dbReference>
<protein>
    <recommendedName>
        <fullName evidence="8">ABC3 transporter permease C-terminal domain-containing protein</fullName>
    </recommendedName>
</protein>
<accession>A0A1Y4QMA5</accession>
<comment type="caution">
    <text evidence="9">The sequence shown here is derived from an EMBL/GenBank/DDBJ whole genome shotgun (WGS) entry which is preliminary data.</text>
</comment>
<feature type="transmembrane region" description="Helical" evidence="7">
    <location>
        <begin position="28"/>
        <end position="54"/>
    </location>
</feature>
<comment type="subcellular location">
    <subcellularLocation>
        <location evidence="1">Cell membrane</location>
        <topology evidence="1">Multi-pass membrane protein</topology>
    </subcellularLocation>
</comment>
<feature type="transmembrane region" description="Helical" evidence="7">
    <location>
        <begin position="661"/>
        <end position="683"/>
    </location>
</feature>
<evidence type="ECO:0000256" key="3">
    <source>
        <dbReference type="ARBA" id="ARBA00022692"/>
    </source>
</evidence>
<feature type="transmembrane region" description="Helical" evidence="7">
    <location>
        <begin position="405"/>
        <end position="425"/>
    </location>
</feature>
<dbReference type="InterPro" id="IPR003838">
    <property type="entry name" value="ABC3_permease_C"/>
</dbReference>
<dbReference type="PANTHER" id="PTHR30572">
    <property type="entry name" value="MEMBRANE COMPONENT OF TRANSPORTER-RELATED"/>
    <property type="match status" value="1"/>
</dbReference>
<evidence type="ECO:0000256" key="6">
    <source>
        <dbReference type="ARBA" id="ARBA00038076"/>
    </source>
</evidence>
<keyword evidence="2" id="KW-1003">Cell membrane</keyword>
<dbReference type="RefSeq" id="WP_087253508.1">
    <property type="nucleotide sequence ID" value="NZ_NFKY01000058.1"/>
</dbReference>
<name>A0A1Y4QMA5_9FIRM</name>
<feature type="transmembrane region" description="Helical" evidence="7">
    <location>
        <begin position="714"/>
        <end position="740"/>
    </location>
</feature>
<feature type="domain" description="ABC3 transporter permease C-terminal" evidence="8">
    <location>
        <begin position="665"/>
        <end position="781"/>
    </location>
</feature>
<keyword evidence="3 7" id="KW-0812">Transmembrane</keyword>
<organism evidence="9 10">
    <name type="scientific">Thomasclavelia spiroformis</name>
    <dbReference type="NCBI Taxonomy" id="29348"/>
    <lineage>
        <taxon>Bacteria</taxon>
        <taxon>Bacillati</taxon>
        <taxon>Bacillota</taxon>
        <taxon>Erysipelotrichia</taxon>
        <taxon>Erysipelotrichales</taxon>
        <taxon>Coprobacillaceae</taxon>
        <taxon>Thomasclavelia</taxon>
    </lineage>
</organism>